<name>A0A3G7U600_9PSED</name>
<sequence length="93" mass="10166">MKPYRRGGSAYLHARLRHPAASISFGSLTISRCVDALIRQDLLDPLPLLFKGSVLKPVLARLSPINIPSFWSRTQASTGSPSAMYVKPMAARS</sequence>
<evidence type="ECO:0000313" key="1">
    <source>
        <dbReference type="EMBL" id="AZE54621.1"/>
    </source>
</evidence>
<organism evidence="1 2">
    <name type="scientific">Pseudomonas synxantha</name>
    <dbReference type="NCBI Taxonomy" id="47883"/>
    <lineage>
        <taxon>Bacteria</taxon>
        <taxon>Pseudomonadati</taxon>
        <taxon>Pseudomonadota</taxon>
        <taxon>Gammaproteobacteria</taxon>
        <taxon>Pseudomonadales</taxon>
        <taxon>Pseudomonadaceae</taxon>
        <taxon>Pseudomonas</taxon>
    </lineage>
</organism>
<gene>
    <name evidence="1" type="ORF">C4K03_2466</name>
</gene>
<evidence type="ECO:0000313" key="2">
    <source>
        <dbReference type="Proteomes" id="UP000268696"/>
    </source>
</evidence>
<reference evidence="1 2" key="1">
    <citation type="submission" date="2018-03" db="EMBL/GenBank/DDBJ databases">
        <title>Diversity of phytobeneficial traits revealed by whole-genome analysis of worldwide-isolated phenazine-producing Pseudomonas spp.</title>
        <authorList>
            <person name="Biessy A."/>
            <person name="Novinscak A."/>
            <person name="Blom J."/>
            <person name="Leger G."/>
            <person name="Thomashow L.S."/>
            <person name="Cazorla F.M."/>
            <person name="Josic D."/>
            <person name="Filion M."/>
        </authorList>
    </citation>
    <scope>NUCLEOTIDE SEQUENCE [LARGE SCALE GENOMIC DNA]</scope>
    <source>
        <strain evidence="1 2">30B</strain>
    </source>
</reference>
<dbReference type="Proteomes" id="UP000268696">
    <property type="component" value="Chromosome"/>
</dbReference>
<protein>
    <submittedName>
        <fullName evidence="1">Uncharacterized protein</fullName>
    </submittedName>
</protein>
<dbReference type="EMBL" id="CP027754">
    <property type="protein sequence ID" value="AZE54621.1"/>
    <property type="molecule type" value="Genomic_DNA"/>
</dbReference>
<proteinExistence type="predicted"/>
<accession>A0A3G7U600</accession>
<dbReference type="AlphaFoldDB" id="A0A3G7U600"/>